<dbReference type="Gene3D" id="3.50.50.100">
    <property type="match status" value="1"/>
</dbReference>
<reference evidence="6 7" key="1">
    <citation type="journal article" date="2023" name="Elife">
        <title>Identification of key yeast species and microbe-microbe interactions impacting larval growth of Drosophila in the wild.</title>
        <authorList>
            <person name="Mure A."/>
            <person name="Sugiura Y."/>
            <person name="Maeda R."/>
            <person name="Honda K."/>
            <person name="Sakurai N."/>
            <person name="Takahashi Y."/>
            <person name="Watada M."/>
            <person name="Katoh T."/>
            <person name="Gotoh A."/>
            <person name="Gotoh Y."/>
            <person name="Taniguchi I."/>
            <person name="Nakamura K."/>
            <person name="Hayashi T."/>
            <person name="Katayama T."/>
            <person name="Uemura T."/>
            <person name="Hattori Y."/>
        </authorList>
    </citation>
    <scope>NUCLEOTIDE SEQUENCE [LARGE SCALE GENOMIC DNA]</scope>
    <source>
        <strain evidence="6 7">SC-9</strain>
    </source>
</reference>
<keyword evidence="3" id="KW-0274">FAD</keyword>
<name>A0AAV5QM40_9ASCO</name>
<keyword evidence="7" id="KW-1185">Reference proteome</keyword>
<evidence type="ECO:0000256" key="1">
    <source>
        <dbReference type="ARBA" id="ARBA00006442"/>
    </source>
</evidence>
<comment type="similarity">
    <text evidence="1">Belongs to the FAD-dependent oxidoreductase family.</text>
</comment>
<dbReference type="GO" id="GO:0005737">
    <property type="term" value="C:cytoplasm"/>
    <property type="evidence" value="ECO:0007669"/>
    <property type="project" value="TreeGrafter"/>
</dbReference>
<dbReference type="Pfam" id="PF07992">
    <property type="entry name" value="Pyr_redox_2"/>
    <property type="match status" value="1"/>
</dbReference>
<organism evidence="6 7">
    <name type="scientific">Saccharomycopsis crataegensis</name>
    <dbReference type="NCBI Taxonomy" id="43959"/>
    <lineage>
        <taxon>Eukaryota</taxon>
        <taxon>Fungi</taxon>
        <taxon>Dikarya</taxon>
        <taxon>Ascomycota</taxon>
        <taxon>Saccharomycotina</taxon>
        <taxon>Saccharomycetes</taxon>
        <taxon>Saccharomycopsidaceae</taxon>
        <taxon>Saccharomycopsis</taxon>
    </lineage>
</organism>
<dbReference type="EMBL" id="BTFZ01000011">
    <property type="protein sequence ID" value="GMM35704.1"/>
    <property type="molecule type" value="Genomic_DNA"/>
</dbReference>
<feature type="domain" description="FAD/NAD(P)-binding" evidence="5">
    <location>
        <begin position="15"/>
        <end position="301"/>
    </location>
</feature>
<sequence>MTAPSSSTWSTQKIKITIIGGGIFGNSAANNLIKAHPSYEITLISNRDYALNVMASHRLVVDGFNSKQVTRPLSSIINNKVKIVVVQDITNFDDKSTDIISMASNQQINIPHDILILATGSIWTNPILTNEFGANLGQMDQYVNEQMEQLKTAKKVVIAGLGFVGIELAGELGHKFKKELGTGQKKIICVHPSDSVLDENYKHSIRSSIKDYLSEMNLTLMFHDVALFDESDPNTVILRSSNTVIEDVDVFYNCTGPKPNLPPTTLQELDLSNRGFVKVKKTLQTLNYPNIFAIGDINNVPGKNMNYREEHIQVLKQNVHAVVTSNKSGFKDYEAKEKALGISIGPKAGVGQAPVPVVGTIKVPDMLVVMYKSKTLYTDKLNSILGKI</sequence>
<dbReference type="RefSeq" id="XP_064852700.1">
    <property type="nucleotide sequence ID" value="XM_064996628.1"/>
</dbReference>
<evidence type="ECO:0000313" key="7">
    <source>
        <dbReference type="Proteomes" id="UP001360560"/>
    </source>
</evidence>
<dbReference type="GO" id="GO:0004174">
    <property type="term" value="F:electron-transferring-flavoprotein dehydrogenase activity"/>
    <property type="evidence" value="ECO:0007669"/>
    <property type="project" value="TreeGrafter"/>
</dbReference>
<keyword evidence="2" id="KW-0285">Flavoprotein</keyword>
<dbReference type="SUPFAM" id="SSF51905">
    <property type="entry name" value="FAD/NAD(P)-binding domain"/>
    <property type="match status" value="2"/>
</dbReference>
<keyword evidence="4" id="KW-0560">Oxidoreductase</keyword>
<gene>
    <name evidence="6" type="ORF">DASC09_030290</name>
</gene>
<dbReference type="PANTHER" id="PTHR43735:SF3">
    <property type="entry name" value="FERROPTOSIS SUPPRESSOR PROTEIN 1"/>
    <property type="match status" value="1"/>
</dbReference>
<comment type="caution">
    <text evidence="6">The sequence shown here is derived from an EMBL/GenBank/DDBJ whole genome shotgun (WGS) entry which is preliminary data.</text>
</comment>
<evidence type="ECO:0000256" key="2">
    <source>
        <dbReference type="ARBA" id="ARBA00022630"/>
    </source>
</evidence>
<dbReference type="InterPro" id="IPR036188">
    <property type="entry name" value="FAD/NAD-bd_sf"/>
</dbReference>
<dbReference type="InterPro" id="IPR023753">
    <property type="entry name" value="FAD/NAD-binding_dom"/>
</dbReference>
<protein>
    <recommendedName>
        <fullName evidence="5">FAD/NAD(P)-binding domain-containing protein</fullName>
    </recommendedName>
</protein>
<dbReference type="AlphaFoldDB" id="A0AAV5QM40"/>
<evidence type="ECO:0000313" key="6">
    <source>
        <dbReference type="EMBL" id="GMM35704.1"/>
    </source>
</evidence>
<accession>A0AAV5QM40</accession>
<dbReference type="GeneID" id="90073679"/>
<dbReference type="PRINTS" id="PR00368">
    <property type="entry name" value="FADPNR"/>
</dbReference>
<dbReference type="Proteomes" id="UP001360560">
    <property type="component" value="Unassembled WGS sequence"/>
</dbReference>
<dbReference type="PANTHER" id="PTHR43735">
    <property type="entry name" value="APOPTOSIS-INDUCING FACTOR 1"/>
    <property type="match status" value="1"/>
</dbReference>
<dbReference type="GO" id="GO:0050660">
    <property type="term" value="F:flavin adenine dinucleotide binding"/>
    <property type="evidence" value="ECO:0007669"/>
    <property type="project" value="TreeGrafter"/>
</dbReference>
<dbReference type="PRINTS" id="PR00469">
    <property type="entry name" value="PNDRDTASEII"/>
</dbReference>
<proteinExistence type="inferred from homology"/>
<evidence type="ECO:0000256" key="3">
    <source>
        <dbReference type="ARBA" id="ARBA00022827"/>
    </source>
</evidence>
<evidence type="ECO:0000256" key="4">
    <source>
        <dbReference type="ARBA" id="ARBA00023002"/>
    </source>
</evidence>
<evidence type="ECO:0000259" key="5">
    <source>
        <dbReference type="Pfam" id="PF07992"/>
    </source>
</evidence>